<reference evidence="1 2" key="1">
    <citation type="journal article" date="2016" name="Nat. Commun.">
        <title>Thousands of microbial genomes shed light on interconnected biogeochemical processes in an aquifer system.</title>
        <authorList>
            <person name="Anantharaman K."/>
            <person name="Brown C.T."/>
            <person name="Hug L.A."/>
            <person name="Sharon I."/>
            <person name="Castelle C.J."/>
            <person name="Probst A.J."/>
            <person name="Thomas B.C."/>
            <person name="Singh A."/>
            <person name="Wilkins M.J."/>
            <person name="Karaoz U."/>
            <person name="Brodie E.L."/>
            <person name="Williams K.H."/>
            <person name="Hubbard S.S."/>
            <person name="Banfield J.F."/>
        </authorList>
    </citation>
    <scope>NUCLEOTIDE SEQUENCE [LARGE SCALE GENOMIC DNA]</scope>
</reference>
<name>A0A1F5GQJ6_9BACT</name>
<sequence>MTLSQAIISTLSYYDIFNYPLKIEQIHQYLISQKVNILQVQKSINQLINTNQIGADDNYFYLKNRSKLVLLRKQRNRISKAKLKRAYFFADILKVIPTLKLVAISGALAMENSHKNDDIDLVLVSSDLTIWTTRFFSNLLLLPFKRDPDGKKVADRACLNLFLDESGLKIKTQNLYIAHEISQMKLIWDRDGAYQKFIGTNRWINKYLPNWEPQVANSKCSPGEDLAKPRKMVNRNTFKIYSPFTIHHSPVETFLKKVQLWYMRSKITTETIGKNQLFFHPQDTEKWVIEEYQKRLIKLGIQD</sequence>
<organism evidence="1 2">
    <name type="scientific">Candidatus Curtissbacteria bacterium RIFCSPLOWO2_01_FULL_37_9</name>
    <dbReference type="NCBI Taxonomy" id="1797724"/>
    <lineage>
        <taxon>Bacteria</taxon>
        <taxon>Candidatus Curtissiibacteriota</taxon>
    </lineage>
</organism>
<dbReference type="Proteomes" id="UP000178336">
    <property type="component" value="Unassembled WGS sequence"/>
</dbReference>
<gene>
    <name evidence="1" type="ORF">A3A48_02800</name>
</gene>
<dbReference type="STRING" id="1797724.A3A48_02800"/>
<evidence type="ECO:0000313" key="1">
    <source>
        <dbReference type="EMBL" id="OGD94163.1"/>
    </source>
</evidence>
<evidence type="ECO:0008006" key="3">
    <source>
        <dbReference type="Google" id="ProtNLM"/>
    </source>
</evidence>
<evidence type="ECO:0000313" key="2">
    <source>
        <dbReference type="Proteomes" id="UP000178336"/>
    </source>
</evidence>
<protein>
    <recommendedName>
        <fullName evidence="3">Polymerase nucleotidyl transferase domain-containing protein</fullName>
    </recommendedName>
</protein>
<accession>A0A1F5GQJ6</accession>
<dbReference type="EMBL" id="MFBN01000052">
    <property type="protein sequence ID" value="OGD94163.1"/>
    <property type="molecule type" value="Genomic_DNA"/>
</dbReference>
<comment type="caution">
    <text evidence="1">The sequence shown here is derived from an EMBL/GenBank/DDBJ whole genome shotgun (WGS) entry which is preliminary data.</text>
</comment>
<proteinExistence type="predicted"/>
<dbReference type="AlphaFoldDB" id="A0A1F5GQJ6"/>